<dbReference type="EMBL" id="SMJU01000010">
    <property type="protein sequence ID" value="TDB63358.1"/>
    <property type="molecule type" value="Genomic_DNA"/>
</dbReference>
<evidence type="ECO:0000313" key="3">
    <source>
        <dbReference type="Proteomes" id="UP000295706"/>
    </source>
</evidence>
<evidence type="ECO:0000313" key="2">
    <source>
        <dbReference type="EMBL" id="TDB63358.1"/>
    </source>
</evidence>
<protein>
    <submittedName>
        <fullName evidence="2">PorT family protein</fullName>
    </submittedName>
</protein>
<organism evidence="2 3">
    <name type="scientific">Arundinibacter roseus</name>
    <dbReference type="NCBI Taxonomy" id="2070510"/>
    <lineage>
        <taxon>Bacteria</taxon>
        <taxon>Pseudomonadati</taxon>
        <taxon>Bacteroidota</taxon>
        <taxon>Cytophagia</taxon>
        <taxon>Cytophagales</taxon>
        <taxon>Spirosomataceae</taxon>
        <taxon>Arundinibacter</taxon>
    </lineage>
</organism>
<reference evidence="2 3" key="1">
    <citation type="submission" date="2019-02" db="EMBL/GenBank/DDBJ databases">
        <title>Arundinibacter roseus gen. nov., sp. nov., a new member of the family Cytophagaceae.</title>
        <authorList>
            <person name="Szuroczki S."/>
            <person name="Khayer B."/>
            <person name="Sproer C."/>
            <person name="Toumi M."/>
            <person name="Szabo A."/>
            <person name="Felfoldi T."/>
            <person name="Schumann P."/>
            <person name="Toth E."/>
        </authorList>
    </citation>
    <scope>NUCLEOTIDE SEQUENCE [LARGE SCALE GENOMIC DNA]</scope>
    <source>
        <strain evidence="2 3">DMA-k-7a</strain>
    </source>
</reference>
<dbReference type="OrthoDB" id="947434at2"/>
<sequence length="251" mass="27299">MRSKRFVSETSLTTSNLLNFNAMKTNRSFFLSFIFIVSFVSLAQAQWSVGLRGGAYVGSVSTPELISAITPDLKWSPGLQVALFAENELSNHVAFRPELVFSQKGFMVREGTDLNLGNFPVALGIKSSYRVSYVEAPLLLKVAAGNELVKLYAIAGPSVGYATHAQLVTRPQAVIEFRPIRTNVSLDALGYNRFEFSAVGGAGLSFKAGAGELMLEARYQQGISRVVSVPLLQTNVRNQGVIMSLGYKVSF</sequence>
<evidence type="ECO:0000259" key="1">
    <source>
        <dbReference type="Pfam" id="PF13568"/>
    </source>
</evidence>
<keyword evidence="3" id="KW-1185">Reference proteome</keyword>
<dbReference type="InterPro" id="IPR025665">
    <property type="entry name" value="Beta-barrel_OMP_2"/>
</dbReference>
<name>A0A4R4K771_9BACT</name>
<dbReference type="AlphaFoldDB" id="A0A4R4K771"/>
<accession>A0A4R4K771</accession>
<gene>
    <name evidence="2" type="ORF">EZE20_16430</name>
</gene>
<feature type="domain" description="Outer membrane protein beta-barrel" evidence="1">
    <location>
        <begin position="43"/>
        <end position="225"/>
    </location>
</feature>
<comment type="caution">
    <text evidence="2">The sequence shown here is derived from an EMBL/GenBank/DDBJ whole genome shotgun (WGS) entry which is preliminary data.</text>
</comment>
<dbReference type="Proteomes" id="UP000295706">
    <property type="component" value="Unassembled WGS sequence"/>
</dbReference>
<dbReference type="Pfam" id="PF13568">
    <property type="entry name" value="OMP_b-brl_2"/>
    <property type="match status" value="1"/>
</dbReference>
<proteinExistence type="predicted"/>